<dbReference type="InterPro" id="IPR004531">
    <property type="entry name" value="Phe-tRNA-synth_IIc_bsu_arc_euk"/>
</dbReference>
<evidence type="ECO:0000256" key="8">
    <source>
        <dbReference type="ARBA" id="ARBA00022598"/>
    </source>
</evidence>
<dbReference type="GO" id="GO:0006432">
    <property type="term" value="P:phenylalanyl-tRNA aminoacylation"/>
    <property type="evidence" value="ECO:0007669"/>
    <property type="project" value="InterPro"/>
</dbReference>
<reference evidence="18" key="1">
    <citation type="submission" date="2023-07" db="EMBL/GenBank/DDBJ databases">
        <title>Chromosome-level genome assembly of Artemia franciscana.</title>
        <authorList>
            <person name="Jo E."/>
        </authorList>
    </citation>
    <scope>NUCLEOTIDE SEQUENCE</scope>
    <source>
        <tissue evidence="18">Whole body</tissue>
    </source>
</reference>
<dbReference type="InterPro" id="IPR045864">
    <property type="entry name" value="aa-tRNA-synth_II/BPL/LPL"/>
</dbReference>
<dbReference type="FunFam" id="3.30.930.10:FF:000032">
    <property type="entry name" value="Phenylalanine--tRNA ligase beta subunit"/>
    <property type="match status" value="1"/>
</dbReference>
<dbReference type="CDD" id="cd00769">
    <property type="entry name" value="PheRS_beta_core"/>
    <property type="match status" value="1"/>
</dbReference>
<dbReference type="SUPFAM" id="SSF55681">
    <property type="entry name" value="Class II aaRS and biotin synthetases"/>
    <property type="match status" value="1"/>
</dbReference>
<evidence type="ECO:0000256" key="1">
    <source>
        <dbReference type="ARBA" id="ARBA00001946"/>
    </source>
</evidence>
<protein>
    <recommendedName>
        <fullName evidence="6">Phenylalanine--tRNA ligase beta subunit</fullName>
        <ecNumber evidence="5">6.1.1.20</ecNumber>
    </recommendedName>
    <alternativeName>
        <fullName evidence="15">Phenylalanyl-tRNA synthetase beta subunit</fullName>
    </alternativeName>
</protein>
<evidence type="ECO:0000256" key="4">
    <source>
        <dbReference type="ARBA" id="ARBA00011209"/>
    </source>
</evidence>
<accession>A0AA88IDF0</accession>
<dbReference type="InterPro" id="IPR005146">
    <property type="entry name" value="B3/B4_tRNA-bd"/>
</dbReference>
<dbReference type="InterPro" id="IPR040659">
    <property type="entry name" value="PhetRS_B1"/>
</dbReference>
<gene>
    <name evidence="18" type="ORF">QYM36_000843</name>
</gene>
<comment type="cofactor">
    <cofactor evidence="1">
        <name>Mg(2+)</name>
        <dbReference type="ChEBI" id="CHEBI:18420"/>
    </cofactor>
</comment>
<dbReference type="InterPro" id="IPR041616">
    <property type="entry name" value="PheRS_beta_core"/>
</dbReference>
<proteinExistence type="inferred from homology"/>
<evidence type="ECO:0000256" key="12">
    <source>
        <dbReference type="ARBA" id="ARBA00022842"/>
    </source>
</evidence>
<dbReference type="InterPro" id="IPR005147">
    <property type="entry name" value="tRNA_synthase_B5-dom"/>
</dbReference>
<dbReference type="EC" id="6.1.1.20" evidence="5"/>
<sequence length="580" mass="65031">MPTISVKPDKLFKIVGRTYSAEDFDELCFKFGIELEKVENETNSEGKEEVIYKIDIPANRTDLLCVEGLGQALSVFINRIPAPRFIGVEPADGQLAIIKVGPNVAKLRPHCIGAVLRDITIDNEAYKSFIDLQEKLHQNIGRKRTLVAIGTHDLDSIKGPFTYDAYPPEQIKFVPLNESKEFTAHEMMEMYSRDHNMRQYVPIIRDSPVYPVIKDANGVVLSMPPIINGNHTKISTKTKHVLIELTATDLTKAEIVLDTLITAFSGYCKKPFTAEKVKIIRNDGSSVVYPKLEYREQSVNADKINKFIGISESVETIASYLSAMGLQSEKIEGTLDINVIIPPTRHDIIHPVDIYEDAAIVHGYDNIEKTSPKIVTIAQQNPLNELTIMLRRSLAEACFTETVTYTLCSHSDITEKLRHQIESQPAIHIANPKTLEFQVGRTTLLPGVLKTINANQHMPLPLRLFEISDVILKDPKKDVGARNERRLCAINYDKTSGFEVIHGLLDRIMTLLEVKPKDKDPDGYHLECCQDPTYFSGFCANVIVRGQHIGLVGVLHPEVIERFGLKMPAAALEINIEPFV</sequence>
<comment type="catalytic activity">
    <reaction evidence="16">
        <text>tRNA(Phe) + L-phenylalanine + ATP = L-phenylalanyl-tRNA(Phe) + AMP + diphosphate + H(+)</text>
        <dbReference type="Rhea" id="RHEA:19413"/>
        <dbReference type="Rhea" id="RHEA-COMP:9668"/>
        <dbReference type="Rhea" id="RHEA-COMP:9699"/>
        <dbReference type="ChEBI" id="CHEBI:15378"/>
        <dbReference type="ChEBI" id="CHEBI:30616"/>
        <dbReference type="ChEBI" id="CHEBI:33019"/>
        <dbReference type="ChEBI" id="CHEBI:58095"/>
        <dbReference type="ChEBI" id="CHEBI:78442"/>
        <dbReference type="ChEBI" id="CHEBI:78531"/>
        <dbReference type="ChEBI" id="CHEBI:456215"/>
        <dbReference type="EC" id="6.1.1.20"/>
    </reaction>
</comment>
<dbReference type="PROSITE" id="PS51483">
    <property type="entry name" value="B5"/>
    <property type="match status" value="1"/>
</dbReference>
<comment type="subunit">
    <text evidence="4">Tetramer of two alpha and two beta subunits.</text>
</comment>
<dbReference type="InterPro" id="IPR009061">
    <property type="entry name" value="DNA-bd_dom_put_sf"/>
</dbReference>
<dbReference type="GO" id="GO:0003723">
    <property type="term" value="F:RNA binding"/>
    <property type="evidence" value="ECO:0007669"/>
    <property type="project" value="InterPro"/>
</dbReference>
<name>A0AA88IDF0_ARTSF</name>
<dbReference type="Pfam" id="PF17759">
    <property type="entry name" value="tRNA_synthFbeta"/>
    <property type="match status" value="1"/>
</dbReference>
<evidence type="ECO:0000313" key="18">
    <source>
        <dbReference type="EMBL" id="KAK2726545.1"/>
    </source>
</evidence>
<evidence type="ECO:0000256" key="11">
    <source>
        <dbReference type="ARBA" id="ARBA00022840"/>
    </source>
</evidence>
<keyword evidence="11" id="KW-0067">ATP-binding</keyword>
<dbReference type="SUPFAM" id="SSF46955">
    <property type="entry name" value="Putative DNA-binding domain"/>
    <property type="match status" value="2"/>
</dbReference>
<dbReference type="InterPro" id="IPR045060">
    <property type="entry name" value="Phe-tRNA-ligase_IIc_bsu"/>
</dbReference>
<comment type="subcellular location">
    <subcellularLocation>
        <location evidence="2">Cytoplasm</location>
    </subcellularLocation>
</comment>
<keyword evidence="9" id="KW-0479">Metal-binding</keyword>
<dbReference type="EMBL" id="JAVRJZ010000002">
    <property type="protein sequence ID" value="KAK2726545.1"/>
    <property type="molecule type" value="Genomic_DNA"/>
</dbReference>
<dbReference type="FunFam" id="3.50.40.10:FF:000002">
    <property type="entry name" value="phenylalanine--tRNA ligase beta subunit"/>
    <property type="match status" value="1"/>
</dbReference>
<dbReference type="AlphaFoldDB" id="A0AA88IDF0"/>
<evidence type="ECO:0000256" key="9">
    <source>
        <dbReference type="ARBA" id="ARBA00022723"/>
    </source>
</evidence>
<dbReference type="InterPro" id="IPR020825">
    <property type="entry name" value="Phe-tRNA_synthase-like_B3/B4"/>
</dbReference>
<feature type="domain" description="B5" evidence="17">
    <location>
        <begin position="292"/>
        <end position="369"/>
    </location>
</feature>
<dbReference type="Pfam" id="PF03483">
    <property type="entry name" value="B3_4"/>
    <property type="match status" value="1"/>
</dbReference>
<dbReference type="Gene3D" id="3.30.56.10">
    <property type="match status" value="2"/>
</dbReference>
<keyword evidence="14" id="KW-0030">Aminoacyl-tRNA synthetase</keyword>
<keyword evidence="12" id="KW-0460">Magnesium</keyword>
<dbReference type="Pfam" id="PF18262">
    <property type="entry name" value="PhetRS_B1"/>
    <property type="match status" value="1"/>
</dbReference>
<keyword evidence="8" id="KW-0436">Ligase</keyword>
<keyword evidence="10" id="KW-0547">Nucleotide-binding</keyword>
<evidence type="ECO:0000256" key="7">
    <source>
        <dbReference type="ARBA" id="ARBA00022490"/>
    </source>
</evidence>
<evidence type="ECO:0000256" key="6">
    <source>
        <dbReference type="ARBA" id="ARBA00017032"/>
    </source>
</evidence>
<dbReference type="GO" id="GO:0009328">
    <property type="term" value="C:phenylalanine-tRNA ligase complex"/>
    <property type="evidence" value="ECO:0007669"/>
    <property type="project" value="TreeGrafter"/>
</dbReference>
<comment type="similarity">
    <text evidence="3">Belongs to the phenylalanyl-tRNA synthetase beta subunit family. Type 2 subfamily.</text>
</comment>
<evidence type="ECO:0000256" key="3">
    <source>
        <dbReference type="ARBA" id="ARBA00007438"/>
    </source>
</evidence>
<organism evidence="18 19">
    <name type="scientific">Artemia franciscana</name>
    <name type="common">Brine shrimp</name>
    <name type="synonym">Artemia sanfranciscana</name>
    <dbReference type="NCBI Taxonomy" id="6661"/>
    <lineage>
        <taxon>Eukaryota</taxon>
        <taxon>Metazoa</taxon>
        <taxon>Ecdysozoa</taxon>
        <taxon>Arthropoda</taxon>
        <taxon>Crustacea</taxon>
        <taxon>Branchiopoda</taxon>
        <taxon>Anostraca</taxon>
        <taxon>Artemiidae</taxon>
        <taxon>Artemia</taxon>
    </lineage>
</organism>
<evidence type="ECO:0000259" key="17">
    <source>
        <dbReference type="PROSITE" id="PS51483"/>
    </source>
</evidence>
<evidence type="ECO:0000256" key="14">
    <source>
        <dbReference type="ARBA" id="ARBA00023146"/>
    </source>
</evidence>
<dbReference type="Proteomes" id="UP001187531">
    <property type="component" value="Unassembled WGS sequence"/>
</dbReference>
<dbReference type="GO" id="GO:0004826">
    <property type="term" value="F:phenylalanine-tRNA ligase activity"/>
    <property type="evidence" value="ECO:0007669"/>
    <property type="project" value="UniProtKB-EC"/>
</dbReference>
<dbReference type="PANTHER" id="PTHR10947">
    <property type="entry name" value="PHENYLALANYL-TRNA SYNTHETASE BETA CHAIN AND LEUCINE-RICH REPEAT-CONTAINING PROTEIN 47"/>
    <property type="match status" value="1"/>
</dbReference>
<keyword evidence="7" id="KW-0963">Cytoplasm</keyword>
<dbReference type="GO" id="GO:0005524">
    <property type="term" value="F:ATP binding"/>
    <property type="evidence" value="ECO:0007669"/>
    <property type="project" value="UniProtKB-KW"/>
</dbReference>
<dbReference type="GO" id="GO:0000287">
    <property type="term" value="F:magnesium ion binding"/>
    <property type="evidence" value="ECO:0007669"/>
    <property type="project" value="InterPro"/>
</dbReference>
<evidence type="ECO:0000256" key="10">
    <source>
        <dbReference type="ARBA" id="ARBA00022741"/>
    </source>
</evidence>
<comment type="caution">
    <text evidence="18">The sequence shown here is derived from an EMBL/GenBank/DDBJ whole genome shotgun (WGS) entry which is preliminary data.</text>
</comment>
<dbReference type="Pfam" id="PF03484">
    <property type="entry name" value="B5"/>
    <property type="match status" value="1"/>
</dbReference>
<keyword evidence="19" id="KW-1185">Reference proteome</keyword>
<dbReference type="SMART" id="SM00874">
    <property type="entry name" value="B5"/>
    <property type="match status" value="1"/>
</dbReference>
<dbReference type="Gene3D" id="3.50.40.10">
    <property type="entry name" value="Phenylalanyl-trna Synthetase, Chain B, domain 3"/>
    <property type="match status" value="1"/>
</dbReference>
<evidence type="ECO:0000256" key="16">
    <source>
        <dbReference type="ARBA" id="ARBA00049255"/>
    </source>
</evidence>
<dbReference type="PANTHER" id="PTHR10947:SF0">
    <property type="entry name" value="PHENYLALANINE--TRNA LIGASE BETA SUBUNIT"/>
    <property type="match status" value="1"/>
</dbReference>
<evidence type="ECO:0000313" key="19">
    <source>
        <dbReference type="Proteomes" id="UP001187531"/>
    </source>
</evidence>
<dbReference type="Gene3D" id="3.30.930.10">
    <property type="entry name" value="Bira Bifunctional Protein, Domain 2"/>
    <property type="match status" value="1"/>
</dbReference>
<evidence type="ECO:0000256" key="13">
    <source>
        <dbReference type="ARBA" id="ARBA00022917"/>
    </source>
</evidence>
<dbReference type="SMART" id="SM00873">
    <property type="entry name" value="B3_4"/>
    <property type="match status" value="1"/>
</dbReference>
<evidence type="ECO:0000256" key="2">
    <source>
        <dbReference type="ARBA" id="ARBA00004496"/>
    </source>
</evidence>
<evidence type="ECO:0000256" key="15">
    <source>
        <dbReference type="ARBA" id="ARBA00033189"/>
    </source>
</evidence>
<dbReference type="NCBIfam" id="TIGR00471">
    <property type="entry name" value="pheT_arch"/>
    <property type="match status" value="1"/>
</dbReference>
<evidence type="ECO:0000256" key="5">
    <source>
        <dbReference type="ARBA" id="ARBA00012814"/>
    </source>
</evidence>
<keyword evidence="13" id="KW-0648">Protein biosynthesis</keyword>